<name>A0A917NEN9_9ACTN</name>
<dbReference type="AlphaFoldDB" id="A0A917NEN9"/>
<reference evidence="1" key="1">
    <citation type="journal article" date="2014" name="Int. J. Syst. Evol. Microbiol.">
        <title>Complete genome sequence of Corynebacterium casei LMG S-19264T (=DSM 44701T), isolated from a smear-ripened cheese.</title>
        <authorList>
            <consortium name="US DOE Joint Genome Institute (JGI-PGF)"/>
            <person name="Walter F."/>
            <person name="Albersmeier A."/>
            <person name="Kalinowski J."/>
            <person name="Ruckert C."/>
        </authorList>
    </citation>
    <scope>NUCLEOTIDE SEQUENCE</scope>
    <source>
        <strain evidence="1">JCM 3086</strain>
    </source>
</reference>
<protein>
    <submittedName>
        <fullName evidence="1">Uncharacterized protein</fullName>
    </submittedName>
</protein>
<dbReference type="Proteomes" id="UP000657574">
    <property type="component" value="Unassembled WGS sequence"/>
</dbReference>
<proteinExistence type="predicted"/>
<sequence>MVFDAAAVARAAFDWEASHAGYPWARGAGRDWLDRLARALDPVPAPAAA</sequence>
<accession>A0A917NEN9</accession>
<dbReference type="EMBL" id="BMQA01000001">
    <property type="protein sequence ID" value="GGI95779.1"/>
    <property type="molecule type" value="Genomic_DNA"/>
</dbReference>
<keyword evidence="2" id="KW-1185">Reference proteome</keyword>
<reference evidence="1" key="2">
    <citation type="submission" date="2020-09" db="EMBL/GenBank/DDBJ databases">
        <authorList>
            <person name="Sun Q."/>
            <person name="Ohkuma M."/>
        </authorList>
    </citation>
    <scope>NUCLEOTIDE SEQUENCE</scope>
    <source>
        <strain evidence="1">JCM 3086</strain>
    </source>
</reference>
<gene>
    <name evidence="1" type="ORF">GCM10010121_002750</name>
</gene>
<comment type="caution">
    <text evidence="1">The sequence shown here is derived from an EMBL/GenBank/DDBJ whole genome shotgun (WGS) entry which is preliminary data.</text>
</comment>
<organism evidence="1 2">
    <name type="scientific">Streptomyces brasiliensis</name>
    <dbReference type="NCBI Taxonomy" id="1954"/>
    <lineage>
        <taxon>Bacteria</taxon>
        <taxon>Bacillati</taxon>
        <taxon>Actinomycetota</taxon>
        <taxon>Actinomycetes</taxon>
        <taxon>Kitasatosporales</taxon>
        <taxon>Streptomycetaceae</taxon>
        <taxon>Streptomyces</taxon>
    </lineage>
</organism>
<evidence type="ECO:0000313" key="2">
    <source>
        <dbReference type="Proteomes" id="UP000657574"/>
    </source>
</evidence>
<evidence type="ECO:0000313" key="1">
    <source>
        <dbReference type="EMBL" id="GGI95779.1"/>
    </source>
</evidence>